<evidence type="ECO:0000256" key="1">
    <source>
        <dbReference type="SAM" id="SignalP"/>
    </source>
</evidence>
<dbReference type="InterPro" id="IPR000601">
    <property type="entry name" value="PKD_dom"/>
</dbReference>
<evidence type="ECO:0008006" key="6">
    <source>
        <dbReference type="Google" id="ProtNLM"/>
    </source>
</evidence>
<proteinExistence type="predicted"/>
<organism evidence="4 5">
    <name type="scientific">Mucilaginibacter pedocola</name>
    <dbReference type="NCBI Taxonomy" id="1792845"/>
    <lineage>
        <taxon>Bacteria</taxon>
        <taxon>Pseudomonadati</taxon>
        <taxon>Bacteroidota</taxon>
        <taxon>Sphingobacteriia</taxon>
        <taxon>Sphingobacteriales</taxon>
        <taxon>Sphingobacteriaceae</taxon>
        <taxon>Mucilaginibacter</taxon>
    </lineage>
</organism>
<dbReference type="Gene3D" id="2.60.40.10">
    <property type="entry name" value="Immunoglobulins"/>
    <property type="match status" value="2"/>
</dbReference>
<feature type="signal peptide" evidence="1">
    <location>
        <begin position="1"/>
        <end position="20"/>
    </location>
</feature>
<dbReference type="RefSeq" id="WP_078349320.1">
    <property type="nucleotide sequence ID" value="NZ_MBTF01000023.1"/>
</dbReference>
<name>A0A1S9PCD5_9SPHI</name>
<feature type="domain" description="Fibronectin type-III" evidence="3">
    <location>
        <begin position="1024"/>
        <end position="1113"/>
    </location>
</feature>
<evidence type="ECO:0000313" key="4">
    <source>
        <dbReference type="EMBL" id="OOQ58620.1"/>
    </source>
</evidence>
<feature type="domain" description="PKD" evidence="2">
    <location>
        <begin position="266"/>
        <end position="316"/>
    </location>
</feature>
<dbReference type="InterPro" id="IPR026341">
    <property type="entry name" value="T9SS_type_B"/>
</dbReference>
<comment type="caution">
    <text evidence="4">The sequence shown here is derived from an EMBL/GenBank/DDBJ whole genome shotgun (WGS) entry which is preliminary data.</text>
</comment>
<dbReference type="EMBL" id="MBTF01000023">
    <property type="protein sequence ID" value="OOQ58620.1"/>
    <property type="molecule type" value="Genomic_DNA"/>
</dbReference>
<dbReference type="Pfam" id="PF13585">
    <property type="entry name" value="CHU_C"/>
    <property type="match status" value="1"/>
</dbReference>
<evidence type="ECO:0000259" key="3">
    <source>
        <dbReference type="PROSITE" id="PS50853"/>
    </source>
</evidence>
<dbReference type="PROSITE" id="PS50853">
    <property type="entry name" value="FN3"/>
    <property type="match status" value="1"/>
</dbReference>
<feature type="chain" id="PRO_5012504227" description="PKD domain-containing protein" evidence="1">
    <location>
        <begin position="21"/>
        <end position="1205"/>
    </location>
</feature>
<keyword evidence="5" id="KW-1185">Reference proteome</keyword>
<sequence>MRFKRVAIALLLCTLGAASAHGLATLLRPVIPHEADKPPPQISAGAARYKPPAFSRQNSALNQSPKPVIDHTKVFAGCYDINWATWSTFDDVTSTTGNIIDADGTPISITMSANYSFGSTPGIYNYPRLSSYPATIPNQTVPKTTWAAGVGGETTMCFSRKVTNPVLLLASLGSTLPQSATLDFSVPYVVLYDGGNMVYNSSTRLTGTEGYAIVMFPGDFTCVTIKSSTPENYTNLTWGIRPQPFTIGFNQNATCGSTAVTATGGTTYQWNGGDTPNQATNTFHTSGTYLVTVTNSSGCVTSASVDVVVSNSVTPSITAFTIPQQSGATVINEANKTITLTMPAGTNLASLTPSITVPSGTTVSPASGTARNFTNPVTYTVTGGCGVVTYTVRVLAAKPATTCAGVSNIITGDTPTPAGTFAWQVLQGGNWVNAPGTINGANYQTSGLANTTSANITYILRRQVTAAGGVITYDSFYDLTVEPTIAITNNIATASGVSMFCATGDPAAITGSAPAGGNGTYTYQWQSSADNITFSNIAGATAKDYDPPAITATTYYRRIVSSGSCNTPNTSNAVTVTVVPVAAGNAVTAPAITSFCSTGDAAIINGTTPTGGDGVYQYQWQSSADNVTFTNIAGATAKDYDPPAINTTTYYRRIVTSAPCSTPLTSNVVTITITPAVANNTITAPAVTSFCNTGDAAAIVGSTPTGGTGTYQYQWQSSADNTTFTNIAGANAKDYDPAISSTTMYYRRSVISGICNVPVLSNVVTINIQPQPGNVVVTPVNPVCAGSRATISVSSPNAALSYFWYDSPAKGAILFAGPTFITGPLTASHTYYVEASNGSCSSLALTSITVTTIPVPAAPALVNPVPVCSGTPATLNIAGPQATLTYNWYSTATGGTPIFTGPQFVTNALTANATYYVDATNASGCISPRTTAGVTVNALPAITAQGVTVCAGSGATLTASSTDNNVTIRWYQSAAGGSSVFTGASYPAPAVSSQTTYYAEATNNSTGCISATRAAAVIQIAQPLPAPVVTTGDITATSVTFKWAAVTNATAYQVSTDNGQSFSTPSSGNAGLTHTITGLTVGQTVNIIVRASGTLNCLLSSNSATAAATTVDPLADDIFVANGFTPNGDGKNDVVYVHNDNISTMKFYVYSQWGELLFSTQNIQNGWDGTYKGQPEPAGVYVYYVQATMKSGKQVNKKGTITLIR</sequence>
<dbReference type="Gene3D" id="2.60.40.2700">
    <property type="match status" value="1"/>
</dbReference>
<reference evidence="4 5" key="1">
    <citation type="submission" date="2016-07" db="EMBL/GenBank/DDBJ databases">
        <title>Genomic analysis of zinc-resistant bacterium Mucilaginibacter pedocola TBZ30.</title>
        <authorList>
            <person name="Huang J."/>
            <person name="Tang J."/>
        </authorList>
    </citation>
    <scope>NUCLEOTIDE SEQUENCE [LARGE SCALE GENOMIC DNA]</scope>
    <source>
        <strain evidence="4 5">TBZ30</strain>
    </source>
</reference>
<gene>
    <name evidence="4" type="ORF">BC343_08115</name>
</gene>
<dbReference type="NCBIfam" id="TIGR04131">
    <property type="entry name" value="Bac_Flav_CTERM"/>
    <property type="match status" value="1"/>
</dbReference>
<dbReference type="InterPro" id="IPR013783">
    <property type="entry name" value="Ig-like_fold"/>
</dbReference>
<protein>
    <recommendedName>
        <fullName evidence="6">PKD domain-containing protein</fullName>
    </recommendedName>
</protein>
<keyword evidence="1" id="KW-0732">Signal</keyword>
<evidence type="ECO:0000259" key="2">
    <source>
        <dbReference type="PROSITE" id="PS50093"/>
    </source>
</evidence>
<dbReference type="Pfam" id="PF19081">
    <property type="entry name" value="Ig_7"/>
    <property type="match status" value="3"/>
</dbReference>
<dbReference type="InterPro" id="IPR003961">
    <property type="entry name" value="FN3_dom"/>
</dbReference>
<dbReference type="AlphaFoldDB" id="A0A1S9PCD5"/>
<dbReference type="Proteomes" id="UP000189739">
    <property type="component" value="Unassembled WGS sequence"/>
</dbReference>
<accession>A0A1S9PCD5</accession>
<evidence type="ECO:0000313" key="5">
    <source>
        <dbReference type="Proteomes" id="UP000189739"/>
    </source>
</evidence>
<dbReference type="OrthoDB" id="5726170at2"/>
<dbReference type="STRING" id="1792845.BC343_08115"/>
<dbReference type="InterPro" id="IPR044023">
    <property type="entry name" value="Ig_7"/>
</dbReference>
<dbReference type="PROSITE" id="PS50093">
    <property type="entry name" value="PKD"/>
    <property type="match status" value="1"/>
</dbReference>
<dbReference type="SUPFAM" id="SSF49265">
    <property type="entry name" value="Fibronectin type III"/>
    <property type="match status" value="1"/>
</dbReference>
<dbReference type="Gene3D" id="2.60.40.2340">
    <property type="match status" value="1"/>
</dbReference>
<dbReference type="InterPro" id="IPR036116">
    <property type="entry name" value="FN3_sf"/>
</dbReference>